<keyword evidence="3" id="KW-1133">Transmembrane helix</keyword>
<feature type="transmembrane region" description="Helical" evidence="3">
    <location>
        <begin position="1231"/>
        <end position="1252"/>
    </location>
</feature>
<dbReference type="Gene3D" id="2.60.120.590">
    <property type="entry name" value="Alpha-ketoglutarate-dependent dioxygenase AlkB-like"/>
    <property type="match status" value="1"/>
</dbReference>
<dbReference type="PANTHER" id="PTHR12463">
    <property type="entry name" value="OXYGENASE-RELATED"/>
    <property type="match status" value="1"/>
</dbReference>
<evidence type="ECO:0000313" key="6">
    <source>
        <dbReference type="EMBL" id="OLP84775.1"/>
    </source>
</evidence>
<dbReference type="InterPro" id="IPR032857">
    <property type="entry name" value="ALKBH4"/>
</dbReference>
<dbReference type="InterPro" id="IPR037151">
    <property type="entry name" value="AlkB-like_sf"/>
</dbReference>
<dbReference type="Proteomes" id="UP000186817">
    <property type="component" value="Unassembled WGS sequence"/>
</dbReference>
<keyword evidence="3" id="KW-0472">Membrane</keyword>
<feature type="compositionally biased region" description="Polar residues" evidence="2">
    <location>
        <begin position="142"/>
        <end position="151"/>
    </location>
</feature>
<dbReference type="PANTHER" id="PTHR12463:SF1">
    <property type="entry name" value="2-OXOGLUTARATE AND FE-DEPENDENT OXYGENASE FAMILY PROTEIN"/>
    <property type="match status" value="1"/>
</dbReference>
<gene>
    <name evidence="6" type="primary">alkbh8</name>
    <name evidence="6" type="ORF">AK812_SmicGene34316</name>
</gene>
<feature type="transmembrane region" description="Helical" evidence="3">
    <location>
        <begin position="1157"/>
        <end position="1176"/>
    </location>
</feature>
<dbReference type="GO" id="GO:0032451">
    <property type="term" value="F:demethylase activity"/>
    <property type="evidence" value="ECO:0007669"/>
    <property type="project" value="TreeGrafter"/>
</dbReference>
<dbReference type="GO" id="GO:0070988">
    <property type="term" value="P:demethylation"/>
    <property type="evidence" value="ECO:0007669"/>
    <property type="project" value="InterPro"/>
</dbReference>
<evidence type="ECO:0000259" key="5">
    <source>
        <dbReference type="Pfam" id="PF13532"/>
    </source>
</evidence>
<evidence type="ECO:0000256" key="3">
    <source>
        <dbReference type="SAM" id="Phobius"/>
    </source>
</evidence>
<evidence type="ECO:0000256" key="1">
    <source>
        <dbReference type="SAM" id="Coils"/>
    </source>
</evidence>
<keyword evidence="1" id="KW-0175">Coiled coil</keyword>
<name>A0A1Q9CPG2_SYMMI</name>
<organism evidence="6 7">
    <name type="scientific">Symbiodinium microadriaticum</name>
    <name type="common">Dinoflagellate</name>
    <name type="synonym">Zooxanthella microadriatica</name>
    <dbReference type="NCBI Taxonomy" id="2951"/>
    <lineage>
        <taxon>Eukaryota</taxon>
        <taxon>Sar</taxon>
        <taxon>Alveolata</taxon>
        <taxon>Dinophyceae</taxon>
        <taxon>Suessiales</taxon>
        <taxon>Symbiodiniaceae</taxon>
        <taxon>Symbiodinium</taxon>
    </lineage>
</organism>
<feature type="coiled-coil region" evidence="1">
    <location>
        <begin position="1007"/>
        <end position="1059"/>
    </location>
</feature>
<dbReference type="SUPFAM" id="SSF51197">
    <property type="entry name" value="Clavaminate synthase-like"/>
    <property type="match status" value="1"/>
</dbReference>
<proteinExistence type="predicted"/>
<feature type="compositionally biased region" description="Basic and acidic residues" evidence="2">
    <location>
        <begin position="1319"/>
        <end position="1329"/>
    </location>
</feature>
<reference evidence="6 7" key="1">
    <citation type="submission" date="2016-02" db="EMBL/GenBank/DDBJ databases">
        <title>Genome analysis of coral dinoflagellate symbionts highlights evolutionary adaptations to a symbiotic lifestyle.</title>
        <authorList>
            <person name="Aranda M."/>
            <person name="Li Y."/>
            <person name="Liew Y.J."/>
            <person name="Baumgarten S."/>
            <person name="Simakov O."/>
            <person name="Wilson M."/>
            <person name="Piel J."/>
            <person name="Ashoor H."/>
            <person name="Bougouffa S."/>
            <person name="Bajic V.B."/>
            <person name="Ryu T."/>
            <person name="Ravasi T."/>
            <person name="Bayer T."/>
            <person name="Micklem G."/>
            <person name="Kim H."/>
            <person name="Bhak J."/>
            <person name="Lajeunesse T.C."/>
            <person name="Voolstra C.R."/>
        </authorList>
    </citation>
    <scope>NUCLEOTIDE SEQUENCE [LARGE SCALE GENOMIC DNA]</scope>
    <source>
        <strain evidence="6 7">CCMP2467</strain>
    </source>
</reference>
<feature type="region of interest" description="Disordered" evidence="2">
    <location>
        <begin position="1309"/>
        <end position="1329"/>
    </location>
</feature>
<dbReference type="InterPro" id="IPR027450">
    <property type="entry name" value="AlkB-like"/>
</dbReference>
<feature type="signal peptide" evidence="4">
    <location>
        <begin position="1"/>
        <end position="20"/>
    </location>
</feature>
<dbReference type="Pfam" id="PF13532">
    <property type="entry name" value="2OG-FeII_Oxy_2"/>
    <property type="match status" value="1"/>
</dbReference>
<evidence type="ECO:0000256" key="4">
    <source>
        <dbReference type="SAM" id="SignalP"/>
    </source>
</evidence>
<sequence length="1329" mass="144918">MVKLVCLVIGLLVGWSVGDGRPEAIDVFMYYWDNRDGPSFEGWWFGNKLGGTQVWSHNNSQSLTPPQTGWKIPWDGKVRPTLSVTNKVEQAKNEAQAKMKTMSNDNSEVSSAAKSALEQAKAAAGDYTSSEGLQDHAWFGPQTMSNDNSEVSSAAKSALEQAKAAAGDYTSSEGLKEAERLLQPQLTKLAEAMKTLTDAQRAGSNTEVLRQVQQMRSGLQALMSAINVELGKVRSSKLKAEASEKQKALEERDMAVFQEVLPEAVSKANAAEDAVEKAVITSEMITAGGDDMDEVRQAVTSTEQAVQEAQKAMGEARIFLNAKQAAARRPVAATFTQGNHQEVEAKEMDLYTSWHRAFAIWGPPACPSSARRRSLCGREMTGAARGNRSMLLRRRQTYAVGMRENGAVIFADAGRTRTSVSLPWLLSACGTYEQHFARFQLLLMPTAATVPQPSCPAEFLAEAGSQHEVTGLDFRAGQAEINPDVAVAAGLWQREELVQQEDGYVIYPGKQFRGFLSAGAAAQTAFVKGMLLLNRTVAGILMPDDCVKLRSSNDAELSLGFDLGLSPTLACVLLQRIASAADRGAAGFLQAAHAGRAAAISHSDRTSFGITQAQALKKDPTLTATSSGYISEEFTLASASVDSFIPGLIYLPEFLTIQEEQDVLAAVDAAAWDGDNKSRRTQQYGYGFHWRNRHTNALAKLDPPRSEMPACSQAVLNRLVCEGLLESPDFDQCIVNDYVGGQGIKAHRDREFFGEAVVGFSLRSPTIMDFRCLRSGEVRAVLLEPRSVLILTADARWSWQHAITPAPTLLWRGATLPRGHRTSLRYESDAVKQKAAQELGALQAQLQEAFAGPSTRSQAEAVMQDAIHDDGVELPESITIDDVVLTPETNLRTLRAACQSLRVGKSGSRATVFKRLVERLRQMKVAADAAVHDFVQRTAAQKVVQEVLEKLSPAEVDVDRAEEATEMLKTESTSKELMQQAQQAVAKAGDHINTVMRFIDTKKKTAVGLAKDELMKMEDRARQSQQRLADLKSSQKVLVKEAEEKLKTVSETVAKAADAEGPFLMGVEELPLDETLAAVKAKAFQALGRESHSAAVLAYSVMGVPFLLLLVLEKGGGSLALWSAVQLRGASAVKPVVDDEELIQVEPRGPRARADRAYLSLLFLVGYFFWTVRHYAPLTQQPSANPRSATIMEDSPLCVCRHVSLPNCFLSFYCEHARNAHTLEKTGMVSYYWQGALASACCLPCTILYFYSAVRTALGGGRADPVASCCYAFFCPWCVLAQQAEALDAATGQELQAFLQVSRMRRPKAGCGTDEEQEELLRKPEGEIM</sequence>
<feature type="chain" id="PRO_5012050909" evidence="4">
    <location>
        <begin position="21"/>
        <end position="1329"/>
    </location>
</feature>
<protein>
    <submittedName>
        <fullName evidence="6">Alkylated DNA repair protein alkB-like 8</fullName>
    </submittedName>
</protein>
<comment type="caution">
    <text evidence="6">The sequence shown here is derived from an EMBL/GenBank/DDBJ whole genome shotgun (WGS) entry which is preliminary data.</text>
</comment>
<feature type="region of interest" description="Disordered" evidence="2">
    <location>
        <begin position="133"/>
        <end position="156"/>
    </location>
</feature>
<accession>A0A1Q9CPG2</accession>
<evidence type="ECO:0000313" key="7">
    <source>
        <dbReference type="Proteomes" id="UP000186817"/>
    </source>
</evidence>
<dbReference type="EMBL" id="LSRX01001019">
    <property type="protein sequence ID" value="OLP84775.1"/>
    <property type="molecule type" value="Genomic_DNA"/>
</dbReference>
<feature type="transmembrane region" description="Helical" evidence="3">
    <location>
        <begin position="1094"/>
        <end position="1112"/>
    </location>
</feature>
<keyword evidence="4" id="KW-0732">Signal</keyword>
<dbReference type="OrthoDB" id="416580at2759"/>
<evidence type="ECO:0000256" key="2">
    <source>
        <dbReference type="SAM" id="MobiDB-lite"/>
    </source>
</evidence>
<dbReference type="GO" id="GO:0016491">
    <property type="term" value="F:oxidoreductase activity"/>
    <property type="evidence" value="ECO:0007669"/>
    <property type="project" value="TreeGrafter"/>
</dbReference>
<keyword evidence="3" id="KW-0812">Transmembrane</keyword>
<feature type="domain" description="Alpha-ketoglutarate-dependent dioxygenase AlkB-like" evidence="5">
    <location>
        <begin position="648"/>
        <end position="807"/>
    </location>
</feature>
<keyword evidence="7" id="KW-1185">Reference proteome</keyword>